<feature type="compositionally biased region" description="Gly residues" evidence="4">
    <location>
        <begin position="400"/>
        <end position="447"/>
    </location>
</feature>
<evidence type="ECO:0000256" key="3">
    <source>
        <dbReference type="PROSITE-ProRule" id="PRU10141"/>
    </source>
</evidence>
<dbReference type="InterPro" id="IPR008271">
    <property type="entry name" value="Ser/Thr_kinase_AS"/>
</dbReference>
<evidence type="ECO:0000256" key="2">
    <source>
        <dbReference type="ARBA" id="ARBA00022840"/>
    </source>
</evidence>
<comment type="caution">
    <text evidence="6">The sequence shown here is derived from an EMBL/GenBank/DDBJ whole genome shotgun (WGS) entry which is preliminary data.</text>
</comment>
<keyword evidence="7" id="KW-1185">Reference proteome</keyword>
<dbReference type="EMBL" id="SMKO01000190">
    <property type="protein sequence ID" value="TDC93037.1"/>
    <property type="molecule type" value="Genomic_DNA"/>
</dbReference>
<dbReference type="PROSITE" id="PS50011">
    <property type="entry name" value="PROTEIN_KINASE_DOM"/>
    <property type="match status" value="1"/>
</dbReference>
<feature type="compositionally biased region" description="Low complexity" evidence="4">
    <location>
        <begin position="288"/>
        <end position="298"/>
    </location>
</feature>
<dbReference type="PRINTS" id="PR00733">
    <property type="entry name" value="GLHYDRLASE6"/>
</dbReference>
<dbReference type="GO" id="GO:0004553">
    <property type="term" value="F:hydrolase activity, hydrolyzing O-glycosyl compounds"/>
    <property type="evidence" value="ECO:0007669"/>
    <property type="project" value="InterPro"/>
</dbReference>
<dbReference type="PROSITE" id="PS00107">
    <property type="entry name" value="PROTEIN_KINASE_ATP"/>
    <property type="match status" value="1"/>
</dbReference>
<evidence type="ECO:0000256" key="1">
    <source>
        <dbReference type="ARBA" id="ARBA00022741"/>
    </source>
</evidence>
<feature type="region of interest" description="Disordered" evidence="4">
    <location>
        <begin position="829"/>
        <end position="849"/>
    </location>
</feature>
<dbReference type="CDD" id="cd14014">
    <property type="entry name" value="STKc_PknB_like"/>
    <property type="match status" value="1"/>
</dbReference>
<keyword evidence="2 3" id="KW-0067">ATP-binding</keyword>
<dbReference type="InterPro" id="IPR036434">
    <property type="entry name" value="Beta_cellobiohydrolase_sf"/>
</dbReference>
<feature type="compositionally biased region" description="Low complexity" evidence="4">
    <location>
        <begin position="357"/>
        <end position="371"/>
    </location>
</feature>
<dbReference type="GO" id="GO:0030245">
    <property type="term" value="P:cellulose catabolic process"/>
    <property type="evidence" value="ECO:0007669"/>
    <property type="project" value="InterPro"/>
</dbReference>
<dbReference type="AlphaFoldDB" id="A0A4R4ULX4"/>
<dbReference type="Proteomes" id="UP000295258">
    <property type="component" value="Unassembled WGS sequence"/>
</dbReference>
<dbReference type="Pfam" id="PF01341">
    <property type="entry name" value="Glyco_hydro_6"/>
    <property type="match status" value="1"/>
</dbReference>
<sequence>MDHPARGQLTWPPMTMEALRDGDPRQVGPYTLLGRLGEGGMGVVYLGRSPDGTQVAVKLIHARLDAHADFRRRFAREVAAAKRVARFCTAPVLDADVQGDLAYLVTEYVEGPSLGDVVRSSGPLKGSALDGLAASMAMALRAIHGAGVVHRDLKPSNVLLSQVGPKVIDFGIAQLADAEVSSAIVGTPSYMSPEQVSGATIGPPSDIFSWGCTVAFAAGGVPPFGSGSVPTVLLRIVNETPDLRGLTGTLRDLVVASLVKNPAKRPTAQDLMDRLSTSAVPGSGASRPGPSTTGHGTPVPGGGSAGAPAYPGEGSGAAGGGPGGADAGTAGGSGSGAAGVSRSGGGEELPGAGSGDGRPTAPGGTAGPTDPSIRAGESTPIGHNTPVGPAAPGSSRNPGTPGGPESAGGPGGPGGPGSRDGSGGSGSHSGPGRVGGQSGPEGTGGGEPHARGRGVSRLAAAGGQRRLMAAAAAVVVAVAGVSAALMWRDRGASDTRTGYGATPTAGQNGTTPPGTAGRSGTTGQDATQPANATGNPLVAQGKVSFYSPPEPGASKQATLWEKDRPEDAELMSRLAAVPQAIRLNQPEVRSKVDDTIRAAEQAGGVPVFLINYMPGSDCLPVEPKDMAAYQEWIRGVARQIGQARAVVILEPSSLVKLPGTEKCDADGSPEQRYRDLRQAVRSLKSSPRTAVYLDGSQNYWPGTDVMARRLIGAGIEEADGFFVNTAGYQRTEGSVEYGKALSACVSVQLETGGEECPQDAPMDRARMPHFVIDTARNGQGSWRPEKKKYKDVQVWCNPPGRGVGPRPTTETGEELVDAYLWVARAGESSGRCRRGTSGEKDPERGIVSPEAGQWWADLALERAKNANPPLE</sequence>
<dbReference type="SUPFAM" id="SSF56112">
    <property type="entry name" value="Protein kinase-like (PK-like)"/>
    <property type="match status" value="1"/>
</dbReference>
<dbReference type="PANTHER" id="PTHR34876:SF4">
    <property type="entry name" value="1,4-BETA-D-GLUCAN CELLOBIOHYDROLASE C-RELATED"/>
    <property type="match status" value="1"/>
</dbReference>
<dbReference type="Gene3D" id="1.10.510.10">
    <property type="entry name" value="Transferase(Phosphotransferase) domain 1"/>
    <property type="match status" value="1"/>
</dbReference>
<feature type="compositionally biased region" description="Gly residues" evidence="4">
    <location>
        <begin position="313"/>
        <end position="356"/>
    </location>
</feature>
<organism evidence="6 7">
    <name type="scientific">Nonomuraea deserti</name>
    <dbReference type="NCBI Taxonomy" id="1848322"/>
    <lineage>
        <taxon>Bacteria</taxon>
        <taxon>Bacillati</taxon>
        <taxon>Actinomycetota</taxon>
        <taxon>Actinomycetes</taxon>
        <taxon>Streptosporangiales</taxon>
        <taxon>Streptosporangiaceae</taxon>
        <taxon>Nonomuraea</taxon>
    </lineage>
</organism>
<evidence type="ECO:0000313" key="7">
    <source>
        <dbReference type="Proteomes" id="UP000295258"/>
    </source>
</evidence>
<dbReference type="SUPFAM" id="SSF51989">
    <property type="entry name" value="Glycosyl hydrolases family 6, cellulases"/>
    <property type="match status" value="1"/>
</dbReference>
<protein>
    <recommendedName>
        <fullName evidence="5">Protein kinase domain-containing protein</fullName>
    </recommendedName>
</protein>
<feature type="region of interest" description="Disordered" evidence="4">
    <location>
        <begin position="277"/>
        <end position="453"/>
    </location>
</feature>
<evidence type="ECO:0000256" key="4">
    <source>
        <dbReference type="SAM" id="MobiDB-lite"/>
    </source>
</evidence>
<feature type="compositionally biased region" description="Polar residues" evidence="4">
    <location>
        <begin position="504"/>
        <end position="534"/>
    </location>
</feature>
<evidence type="ECO:0000259" key="5">
    <source>
        <dbReference type="PROSITE" id="PS50011"/>
    </source>
</evidence>
<feature type="domain" description="Protein kinase" evidence="5">
    <location>
        <begin position="30"/>
        <end position="280"/>
    </location>
</feature>
<dbReference type="InterPro" id="IPR000719">
    <property type="entry name" value="Prot_kinase_dom"/>
</dbReference>
<dbReference type="GO" id="GO:0005524">
    <property type="term" value="F:ATP binding"/>
    <property type="evidence" value="ECO:0007669"/>
    <property type="project" value="UniProtKB-UniRule"/>
</dbReference>
<dbReference type="GO" id="GO:0004672">
    <property type="term" value="F:protein kinase activity"/>
    <property type="evidence" value="ECO:0007669"/>
    <property type="project" value="InterPro"/>
</dbReference>
<feature type="region of interest" description="Disordered" evidence="4">
    <location>
        <begin position="493"/>
        <end position="536"/>
    </location>
</feature>
<dbReference type="Gene3D" id="3.30.200.20">
    <property type="entry name" value="Phosphorylase Kinase, domain 1"/>
    <property type="match status" value="1"/>
</dbReference>
<feature type="binding site" evidence="3">
    <location>
        <position position="58"/>
    </location>
    <ligand>
        <name>ATP</name>
        <dbReference type="ChEBI" id="CHEBI:30616"/>
    </ligand>
</feature>
<accession>A0A4R4ULX4</accession>
<dbReference type="Gene3D" id="3.20.20.40">
    <property type="entry name" value="1, 4-beta cellobiohydrolase"/>
    <property type="match status" value="1"/>
</dbReference>
<evidence type="ECO:0000313" key="6">
    <source>
        <dbReference type="EMBL" id="TDC93037.1"/>
    </source>
</evidence>
<keyword evidence="1 3" id="KW-0547">Nucleotide-binding</keyword>
<dbReference type="PANTHER" id="PTHR34876">
    <property type="match status" value="1"/>
</dbReference>
<dbReference type="SMART" id="SM00220">
    <property type="entry name" value="S_TKc"/>
    <property type="match status" value="1"/>
</dbReference>
<dbReference type="InterPro" id="IPR011009">
    <property type="entry name" value="Kinase-like_dom_sf"/>
</dbReference>
<dbReference type="Pfam" id="PF00069">
    <property type="entry name" value="Pkinase"/>
    <property type="match status" value="1"/>
</dbReference>
<gene>
    <name evidence="6" type="ORF">E1292_41145</name>
</gene>
<dbReference type="InterPro" id="IPR017441">
    <property type="entry name" value="Protein_kinase_ATP_BS"/>
</dbReference>
<dbReference type="InterPro" id="IPR016288">
    <property type="entry name" value="Beta_cellobiohydrolase"/>
</dbReference>
<dbReference type="PROSITE" id="PS00108">
    <property type="entry name" value="PROTEIN_KINASE_ST"/>
    <property type="match status" value="1"/>
</dbReference>
<proteinExistence type="predicted"/>
<name>A0A4R4ULX4_9ACTN</name>
<reference evidence="6 7" key="1">
    <citation type="submission" date="2019-03" db="EMBL/GenBank/DDBJ databases">
        <title>Draft genome sequences of novel Actinobacteria.</title>
        <authorList>
            <person name="Sahin N."/>
            <person name="Ay H."/>
            <person name="Saygin H."/>
        </authorList>
    </citation>
    <scope>NUCLEOTIDE SEQUENCE [LARGE SCALE GENOMIC DNA]</scope>
    <source>
        <strain evidence="6 7">KC310</strain>
    </source>
</reference>